<protein>
    <submittedName>
        <fullName evidence="2">Uncharacterized protein</fullName>
    </submittedName>
</protein>
<accession>A0A5C6W521</accession>
<organism evidence="2 3">
    <name type="scientific">Metabacillus litoralis</name>
    <dbReference type="NCBI Taxonomy" id="152268"/>
    <lineage>
        <taxon>Bacteria</taxon>
        <taxon>Bacillati</taxon>
        <taxon>Bacillota</taxon>
        <taxon>Bacilli</taxon>
        <taxon>Bacillales</taxon>
        <taxon>Bacillaceae</taxon>
        <taxon>Metabacillus</taxon>
    </lineage>
</organism>
<reference evidence="2 3" key="1">
    <citation type="journal article" date="2005" name="Int. J. Syst. Evol. Microbiol.">
        <title>Bacillus litoralis sp. nov., isolated from a tidal flat of the Yellow Sea in Korea.</title>
        <authorList>
            <person name="Yoon J.H."/>
            <person name="Oh T.K."/>
        </authorList>
    </citation>
    <scope>NUCLEOTIDE SEQUENCE [LARGE SCALE GENOMIC DNA]</scope>
    <source>
        <strain evidence="2 3">SW-211</strain>
    </source>
</reference>
<keyword evidence="3" id="KW-1185">Reference proteome</keyword>
<dbReference type="Proteomes" id="UP000321363">
    <property type="component" value="Unassembled WGS sequence"/>
</dbReference>
<comment type="caution">
    <text evidence="2">The sequence shown here is derived from an EMBL/GenBank/DDBJ whole genome shotgun (WGS) entry which is preliminary data.</text>
</comment>
<feature type="transmembrane region" description="Helical" evidence="1">
    <location>
        <begin position="7"/>
        <end position="30"/>
    </location>
</feature>
<dbReference type="RefSeq" id="WP_146945763.1">
    <property type="nucleotide sequence ID" value="NZ_VOQF01000001.1"/>
</dbReference>
<dbReference type="OrthoDB" id="2885922at2"/>
<keyword evidence="1" id="KW-0472">Membrane</keyword>
<proteinExistence type="predicted"/>
<keyword evidence="1" id="KW-1133">Transmembrane helix</keyword>
<dbReference type="AlphaFoldDB" id="A0A5C6W521"/>
<keyword evidence="1" id="KW-0812">Transmembrane</keyword>
<evidence type="ECO:0000313" key="2">
    <source>
        <dbReference type="EMBL" id="TXC92901.1"/>
    </source>
</evidence>
<gene>
    <name evidence="2" type="ORF">FS935_01530</name>
</gene>
<feature type="transmembrane region" description="Helical" evidence="1">
    <location>
        <begin position="42"/>
        <end position="59"/>
    </location>
</feature>
<evidence type="ECO:0000256" key="1">
    <source>
        <dbReference type="SAM" id="Phobius"/>
    </source>
</evidence>
<evidence type="ECO:0000313" key="3">
    <source>
        <dbReference type="Proteomes" id="UP000321363"/>
    </source>
</evidence>
<feature type="transmembrane region" description="Helical" evidence="1">
    <location>
        <begin position="66"/>
        <end position="87"/>
    </location>
</feature>
<sequence>MSFKIYRILHLVLTGIVTIPITIFLAAGAIGENYTDSYFVDPELLLLIVIWFIGAVISFHNRLAKYGLIISAIPTVLFVGAFLYSFISGFFV</sequence>
<dbReference type="EMBL" id="VOQF01000001">
    <property type="protein sequence ID" value="TXC92901.1"/>
    <property type="molecule type" value="Genomic_DNA"/>
</dbReference>
<name>A0A5C6W521_9BACI</name>